<gene>
    <name evidence="1" type="ORF">I2501_00755</name>
</gene>
<dbReference type="RefSeq" id="WP_196191761.1">
    <property type="nucleotide sequence ID" value="NZ_JADPRT010000001.1"/>
</dbReference>
<evidence type="ECO:0000313" key="1">
    <source>
        <dbReference type="EMBL" id="MBF9066563.1"/>
    </source>
</evidence>
<organism evidence="1 2">
    <name type="scientific">Streptacidiphilus fuscans</name>
    <dbReference type="NCBI Taxonomy" id="2789292"/>
    <lineage>
        <taxon>Bacteria</taxon>
        <taxon>Bacillati</taxon>
        <taxon>Actinomycetota</taxon>
        <taxon>Actinomycetes</taxon>
        <taxon>Kitasatosporales</taxon>
        <taxon>Streptomycetaceae</taxon>
        <taxon>Streptacidiphilus</taxon>
    </lineage>
</organism>
<accession>A0A931B208</accession>
<comment type="caution">
    <text evidence="1">The sequence shown here is derived from an EMBL/GenBank/DDBJ whole genome shotgun (WGS) entry which is preliminary data.</text>
</comment>
<reference evidence="1" key="1">
    <citation type="submission" date="2020-11" db="EMBL/GenBank/DDBJ databases">
        <title>Isolation and identification of active actinomycetes.</title>
        <authorList>
            <person name="Yu B."/>
        </authorList>
    </citation>
    <scope>NUCLEOTIDE SEQUENCE</scope>
    <source>
        <strain evidence="1">NEAU-YB345</strain>
    </source>
</reference>
<protein>
    <recommendedName>
        <fullName evidence="3">PPM-type phosphatase domain-containing protein</fullName>
    </recommendedName>
</protein>
<evidence type="ECO:0000313" key="2">
    <source>
        <dbReference type="Proteomes" id="UP000657385"/>
    </source>
</evidence>
<sequence length="72" mass="7662">MEQRLAALEEHTSGGLQFGRTQLMDIAARVGRAGNGLAATTRALSHALKAARGGRTSDDATIFLIEWRGPGR</sequence>
<evidence type="ECO:0008006" key="3">
    <source>
        <dbReference type="Google" id="ProtNLM"/>
    </source>
</evidence>
<proteinExistence type="predicted"/>
<dbReference type="Proteomes" id="UP000657385">
    <property type="component" value="Unassembled WGS sequence"/>
</dbReference>
<dbReference type="EMBL" id="JADPRT010000001">
    <property type="protein sequence ID" value="MBF9066563.1"/>
    <property type="molecule type" value="Genomic_DNA"/>
</dbReference>
<keyword evidence="2" id="KW-1185">Reference proteome</keyword>
<dbReference type="AlphaFoldDB" id="A0A931B208"/>
<name>A0A931B208_9ACTN</name>